<comment type="caution">
    <text evidence="3">The sequence shown here is derived from an EMBL/GenBank/DDBJ whole genome shotgun (WGS) entry which is preliminary data.</text>
</comment>
<dbReference type="GO" id="GO:0005975">
    <property type="term" value="P:carbohydrate metabolic process"/>
    <property type="evidence" value="ECO:0007669"/>
    <property type="project" value="InterPro"/>
</dbReference>
<dbReference type="VEuPathDB" id="FungiDB:SPBR_06761"/>
<dbReference type="Proteomes" id="UP000031575">
    <property type="component" value="Unassembled WGS sequence"/>
</dbReference>
<name>A0A0C2IMR2_9PEZI</name>
<evidence type="ECO:0000259" key="2">
    <source>
        <dbReference type="Pfam" id="PF01301"/>
    </source>
</evidence>
<proteinExistence type="inferred from homology"/>
<dbReference type="RefSeq" id="XP_040616320.1">
    <property type="nucleotide sequence ID" value="XM_040765017.1"/>
</dbReference>
<evidence type="ECO:0000313" key="4">
    <source>
        <dbReference type="Proteomes" id="UP000031575"/>
    </source>
</evidence>
<organism evidence="3 4">
    <name type="scientific">Sporothrix brasiliensis 5110</name>
    <dbReference type="NCBI Taxonomy" id="1398154"/>
    <lineage>
        <taxon>Eukaryota</taxon>
        <taxon>Fungi</taxon>
        <taxon>Dikarya</taxon>
        <taxon>Ascomycota</taxon>
        <taxon>Pezizomycotina</taxon>
        <taxon>Sordariomycetes</taxon>
        <taxon>Sordariomycetidae</taxon>
        <taxon>Ophiostomatales</taxon>
        <taxon>Ophiostomataceae</taxon>
        <taxon>Sporothrix</taxon>
    </lineage>
</organism>
<comment type="similarity">
    <text evidence="1">Belongs to the glycosyl hydrolase 35 family.</text>
</comment>
<dbReference type="InterPro" id="IPR017853">
    <property type="entry name" value="GH"/>
</dbReference>
<accession>A0A0C2IMR2</accession>
<dbReference type="HOGENOM" id="CLU_752655_0_0_1"/>
<dbReference type="GeneID" id="63679938"/>
<evidence type="ECO:0000313" key="3">
    <source>
        <dbReference type="EMBL" id="KIH88310.1"/>
    </source>
</evidence>
<dbReference type="PRINTS" id="PR00742">
    <property type="entry name" value="GLHYDRLASE35"/>
</dbReference>
<dbReference type="Pfam" id="PF01301">
    <property type="entry name" value="Glyco_hydro_35"/>
    <property type="match status" value="1"/>
</dbReference>
<gene>
    <name evidence="3" type="ORF">SPBR_06761</name>
</gene>
<feature type="domain" description="Glycoside hydrolase 35 catalytic" evidence="2">
    <location>
        <begin position="78"/>
        <end position="350"/>
    </location>
</feature>
<reference evidence="3 4" key="1">
    <citation type="journal article" date="2014" name="BMC Genomics">
        <title>Comparative genomics of the major fungal agents of human and animal Sporotrichosis: Sporothrix schenckii and Sporothrix brasiliensis.</title>
        <authorList>
            <person name="Teixeira M.M."/>
            <person name="de Almeida L.G."/>
            <person name="Kubitschek-Barreira P."/>
            <person name="Alves F.L."/>
            <person name="Kioshima E.S."/>
            <person name="Abadio A.K."/>
            <person name="Fernandes L."/>
            <person name="Derengowski L.S."/>
            <person name="Ferreira K.S."/>
            <person name="Souza R.C."/>
            <person name="Ruiz J.C."/>
            <person name="de Andrade N.C."/>
            <person name="Paes H.C."/>
            <person name="Nicola A.M."/>
            <person name="Albuquerque P."/>
            <person name="Gerber A.L."/>
            <person name="Martins V.P."/>
            <person name="Peconick L.D."/>
            <person name="Neto A.V."/>
            <person name="Chaucanez C.B."/>
            <person name="Silva P.A."/>
            <person name="Cunha O.L."/>
            <person name="de Oliveira F.F."/>
            <person name="dos Santos T.C."/>
            <person name="Barros A.L."/>
            <person name="Soares M.A."/>
            <person name="de Oliveira L.M."/>
            <person name="Marini M.M."/>
            <person name="Villalobos-Duno H."/>
            <person name="Cunha M.M."/>
            <person name="de Hoog S."/>
            <person name="da Silveira J.F."/>
            <person name="Henrissat B."/>
            <person name="Nino-Vega G.A."/>
            <person name="Cisalpino P.S."/>
            <person name="Mora-Montes H.M."/>
            <person name="Almeida S.R."/>
            <person name="Stajich J.E."/>
            <person name="Lopes-Bezerra L.M."/>
            <person name="Vasconcelos A.T."/>
            <person name="Felipe M.S."/>
        </authorList>
    </citation>
    <scope>NUCLEOTIDE SEQUENCE [LARGE SCALE GENOMIC DNA]</scope>
    <source>
        <strain evidence="3 4">5110</strain>
    </source>
</reference>
<dbReference type="Gene3D" id="3.20.20.80">
    <property type="entry name" value="Glycosidases"/>
    <property type="match status" value="1"/>
</dbReference>
<dbReference type="InterPro" id="IPR031330">
    <property type="entry name" value="Gly_Hdrlase_35_cat"/>
</dbReference>
<evidence type="ECO:0000256" key="1">
    <source>
        <dbReference type="ARBA" id="ARBA00009809"/>
    </source>
</evidence>
<sequence length="368" mass="40625">MKLLHNTGGHLRAAASWHSRILSARVETRRHIGTSAHVAITGAQPLEWLPETQPLQNAAEYQIAAAIRCIVSWDRFSLRINGARVFLQSAEFHYQRLPVPELWPDIFQKFRANGFNAVSIYFFWSYHSAAPGIFDFTSPAKDVQRLLDAAKSAGLWVIARPGPYCNAETNAGGLPLWGSDGSLGTVRTDDATYHKAWQPWIAAIGKIIAKNQISNDGPIILTQVENELTETRHTARDSLVIYMQQLEAALRGAGINTPLTSNEKGMRGAASWSSDYQDVGGAVDIYGMDSYPGGMSCTNRASGFNVVRTYGQWFSSYTALQPVSLPEFEGGWFSGWGGTFYDEVRDKVKFLNTAMPDANQTVRRGTLA</sequence>
<dbReference type="InterPro" id="IPR001944">
    <property type="entry name" value="Glycoside_Hdrlase_35"/>
</dbReference>
<keyword evidence="4" id="KW-1185">Reference proteome</keyword>
<dbReference type="OrthoDB" id="1657402at2759"/>
<dbReference type="EMBL" id="AWTV01000009">
    <property type="protein sequence ID" value="KIH88310.1"/>
    <property type="molecule type" value="Genomic_DNA"/>
</dbReference>
<dbReference type="GO" id="GO:0004553">
    <property type="term" value="F:hydrolase activity, hydrolyzing O-glycosyl compounds"/>
    <property type="evidence" value="ECO:0007669"/>
    <property type="project" value="InterPro"/>
</dbReference>
<dbReference type="SUPFAM" id="SSF51445">
    <property type="entry name" value="(Trans)glycosidases"/>
    <property type="match status" value="1"/>
</dbReference>
<dbReference type="PANTHER" id="PTHR23421">
    <property type="entry name" value="BETA-GALACTOSIDASE RELATED"/>
    <property type="match status" value="1"/>
</dbReference>
<protein>
    <recommendedName>
        <fullName evidence="2">Glycoside hydrolase 35 catalytic domain-containing protein</fullName>
    </recommendedName>
</protein>
<dbReference type="AlphaFoldDB" id="A0A0C2IMR2"/>